<evidence type="ECO:0000256" key="2">
    <source>
        <dbReference type="ARBA" id="ARBA00012438"/>
    </source>
</evidence>
<evidence type="ECO:0000256" key="6">
    <source>
        <dbReference type="ARBA" id="ARBA00022777"/>
    </source>
</evidence>
<dbReference type="Pfam" id="PF02518">
    <property type="entry name" value="HATPase_c"/>
    <property type="match status" value="1"/>
</dbReference>
<evidence type="ECO:0000256" key="1">
    <source>
        <dbReference type="ARBA" id="ARBA00000085"/>
    </source>
</evidence>
<dbReference type="Gene3D" id="3.30.450.20">
    <property type="entry name" value="PAS domain"/>
    <property type="match status" value="1"/>
</dbReference>
<keyword evidence="6" id="KW-0418">Kinase</keyword>
<dbReference type="GO" id="GO:0004673">
    <property type="term" value="F:protein histidine kinase activity"/>
    <property type="evidence" value="ECO:0007669"/>
    <property type="project" value="UniProtKB-EC"/>
</dbReference>
<evidence type="ECO:0000256" key="4">
    <source>
        <dbReference type="ARBA" id="ARBA00022679"/>
    </source>
</evidence>
<keyword evidence="9" id="KW-1133">Transmembrane helix</keyword>
<keyword evidence="9" id="KW-0472">Membrane</keyword>
<dbReference type="Proteomes" id="UP000310017">
    <property type="component" value="Chromosome"/>
</dbReference>
<dbReference type="PANTHER" id="PTHR41523">
    <property type="entry name" value="TWO-COMPONENT SYSTEM SENSOR PROTEIN"/>
    <property type="match status" value="1"/>
</dbReference>
<dbReference type="EC" id="2.7.13.3" evidence="2"/>
<feature type="coiled-coil region" evidence="8">
    <location>
        <begin position="380"/>
        <end position="410"/>
    </location>
</feature>
<dbReference type="InterPro" id="IPR005467">
    <property type="entry name" value="His_kinase_dom"/>
</dbReference>
<keyword evidence="7" id="KW-0067">ATP-binding</keyword>
<dbReference type="InterPro" id="IPR011495">
    <property type="entry name" value="Sig_transdc_His_kin_sub2_dim/P"/>
</dbReference>
<dbReference type="AlphaFoldDB" id="A0A5B7STZ1"/>
<keyword evidence="4" id="KW-0808">Transferase</keyword>
<accession>A0A5B7STZ1</accession>
<feature type="domain" description="Histidine kinase" evidence="10">
    <location>
        <begin position="462"/>
        <end position="655"/>
    </location>
</feature>
<proteinExistence type="predicted"/>
<dbReference type="Pfam" id="PF13424">
    <property type="entry name" value="TPR_12"/>
    <property type="match status" value="1"/>
</dbReference>
<dbReference type="SUPFAM" id="SSF55874">
    <property type="entry name" value="ATPase domain of HSP90 chaperone/DNA topoisomerase II/histidine kinase"/>
    <property type="match status" value="1"/>
</dbReference>
<dbReference type="KEGG" id="asag:FGM00_08710"/>
<feature type="transmembrane region" description="Helical" evidence="9">
    <location>
        <begin position="413"/>
        <end position="433"/>
    </location>
</feature>
<dbReference type="Gene3D" id="1.25.40.10">
    <property type="entry name" value="Tetratricopeptide repeat domain"/>
    <property type="match status" value="1"/>
</dbReference>
<evidence type="ECO:0000313" key="11">
    <source>
        <dbReference type="EMBL" id="QCX00184.1"/>
    </source>
</evidence>
<evidence type="ECO:0000256" key="9">
    <source>
        <dbReference type="SAM" id="Phobius"/>
    </source>
</evidence>
<keyword evidence="5" id="KW-0547">Nucleotide-binding</keyword>
<evidence type="ECO:0000256" key="5">
    <source>
        <dbReference type="ARBA" id="ARBA00022741"/>
    </source>
</evidence>
<dbReference type="GO" id="GO:0005524">
    <property type="term" value="F:ATP binding"/>
    <property type="evidence" value="ECO:0007669"/>
    <property type="project" value="UniProtKB-KW"/>
</dbReference>
<keyword evidence="3" id="KW-0597">Phosphoprotein</keyword>
<reference evidence="11 12" key="1">
    <citation type="submission" date="2019-05" db="EMBL/GenBank/DDBJ databases">
        <title>Genome sequencing of F202Z8.</title>
        <authorList>
            <person name="Kwon Y.M."/>
        </authorList>
    </citation>
    <scope>NUCLEOTIDE SEQUENCE [LARGE SCALE GENOMIC DNA]</scope>
    <source>
        <strain evidence="11 12">F202Z8</strain>
    </source>
</reference>
<gene>
    <name evidence="11" type="ORF">FGM00_08710</name>
</gene>
<dbReference type="EMBL" id="CP040710">
    <property type="protein sequence ID" value="QCX00184.1"/>
    <property type="molecule type" value="Genomic_DNA"/>
</dbReference>
<keyword evidence="12" id="KW-1185">Reference proteome</keyword>
<dbReference type="RefSeq" id="WP_138852530.1">
    <property type="nucleotide sequence ID" value="NZ_CP040710.1"/>
</dbReference>
<dbReference type="InterPro" id="IPR011990">
    <property type="entry name" value="TPR-like_helical_dom_sf"/>
</dbReference>
<dbReference type="Gene3D" id="3.30.565.10">
    <property type="entry name" value="Histidine kinase-like ATPase, C-terminal domain"/>
    <property type="match status" value="1"/>
</dbReference>
<name>A0A5B7STZ1_9FLAO</name>
<evidence type="ECO:0000256" key="7">
    <source>
        <dbReference type="ARBA" id="ARBA00022840"/>
    </source>
</evidence>
<dbReference type="InterPro" id="IPR003594">
    <property type="entry name" value="HATPase_dom"/>
</dbReference>
<dbReference type="PROSITE" id="PS50109">
    <property type="entry name" value="HIS_KIN"/>
    <property type="match status" value="1"/>
</dbReference>
<evidence type="ECO:0000313" key="12">
    <source>
        <dbReference type="Proteomes" id="UP000310017"/>
    </source>
</evidence>
<keyword evidence="9" id="KW-0812">Transmembrane</keyword>
<dbReference type="Pfam" id="PF07568">
    <property type="entry name" value="HisKA_2"/>
    <property type="match status" value="1"/>
</dbReference>
<dbReference type="SUPFAM" id="SSF48452">
    <property type="entry name" value="TPR-like"/>
    <property type="match status" value="1"/>
</dbReference>
<evidence type="ECO:0000256" key="3">
    <source>
        <dbReference type="ARBA" id="ARBA00022553"/>
    </source>
</evidence>
<keyword evidence="8" id="KW-0175">Coiled coil</keyword>
<evidence type="ECO:0000256" key="8">
    <source>
        <dbReference type="SAM" id="Coils"/>
    </source>
</evidence>
<dbReference type="OrthoDB" id="9767435at2"/>
<dbReference type="PANTHER" id="PTHR41523:SF8">
    <property type="entry name" value="ETHYLENE RESPONSE SENSOR PROTEIN"/>
    <property type="match status" value="1"/>
</dbReference>
<dbReference type="SMART" id="SM00387">
    <property type="entry name" value="HATPase_c"/>
    <property type="match status" value="1"/>
</dbReference>
<dbReference type="InterPro" id="IPR036890">
    <property type="entry name" value="HATPase_C_sf"/>
</dbReference>
<comment type="catalytic activity">
    <reaction evidence="1">
        <text>ATP + protein L-histidine = ADP + protein N-phospho-L-histidine.</text>
        <dbReference type="EC" id="2.7.13.3"/>
    </reaction>
</comment>
<protein>
    <recommendedName>
        <fullName evidence="2">histidine kinase</fullName>
        <ecNumber evidence="2">2.7.13.3</ecNumber>
    </recommendedName>
</protein>
<evidence type="ECO:0000259" key="10">
    <source>
        <dbReference type="PROSITE" id="PS50109"/>
    </source>
</evidence>
<sequence>MNKIAHKHYLVFFLFVLTAGSVMGQVTLPADSRVFQNFKEESDSRKRLQLFFGTLDRYQKISNFDWLDQVNIYLHEAQQEKDSAAMADYSLIQVKIYHDIGDYDRSLAIAKDLYKKKDDLDTKTKTILFDLMDDSYAQLDFYAEQIDIRKEKRALGLTDKVSFYDIYGKLGFYDKAMDNYILEEKEKIDELDYVGQAIFNNNIGNYLRLENSVPTALTRYTRALGYLKVYLANITEIKTESDTLYANFLKAIIEGNIGKCLRMMEDWEEAITHLEKSVEGIEEFGTGAYSPDLMENKLELAECYLRLGNYEKATDYLGGSRDPLQIENVVKKNNLLSLYYDKINEPNSALQYLRRNMRIKDSINELKSRLRPQQLKVVVGEDLNNSRAMMEEQRQALEQSKSDILALDETNEIILISLVFVLLLFSGLVYAYLRSIKNQRLIAAQKHIIESSLVEKDSLLKEIHHRVKNNLQMVSSLLSLQTKNTRSKAAIVALEEGKSRVKAMALIHQKLYQNEDLSVIEMQSYIESLINSVQSVYKKGGHNINITIDAEGVELDIDRAIPFGLILNELVSNSFKYAFPTNDENGKIYIHIRKVVDQEGFFEYTDNGIGLPDDSDERANSSMGIRLMNRLANQLQTKLNVDKSTDGVRFWFNFK</sequence>
<organism evidence="11 12">
    <name type="scientific">Aggregatimonas sangjinii</name>
    <dbReference type="NCBI Taxonomy" id="2583587"/>
    <lineage>
        <taxon>Bacteria</taxon>
        <taxon>Pseudomonadati</taxon>
        <taxon>Bacteroidota</taxon>
        <taxon>Flavobacteriia</taxon>
        <taxon>Flavobacteriales</taxon>
        <taxon>Flavobacteriaceae</taxon>
        <taxon>Aggregatimonas</taxon>
    </lineage>
</organism>